<feature type="compositionally biased region" description="Low complexity" evidence="1">
    <location>
        <begin position="491"/>
        <end position="524"/>
    </location>
</feature>
<feature type="compositionally biased region" description="Polar residues" evidence="1">
    <location>
        <begin position="525"/>
        <end position="538"/>
    </location>
</feature>
<reference evidence="3 4" key="1">
    <citation type="submission" date="2022-05" db="EMBL/GenBank/DDBJ databases">
        <title>Chromosome-level reference genomes for two strains of Caenorhabditis briggsae: an improved platform for comparative genomics.</title>
        <authorList>
            <person name="Stevens L."/>
            <person name="Andersen E.C."/>
        </authorList>
    </citation>
    <scope>NUCLEOTIDE SEQUENCE [LARGE SCALE GENOMIC DNA]</scope>
    <source>
        <strain evidence="3">QX1410_ONT</strain>
        <tissue evidence="3">Whole-organism</tissue>
    </source>
</reference>
<evidence type="ECO:0000313" key="3">
    <source>
        <dbReference type="EMBL" id="ULT93463.1"/>
    </source>
</evidence>
<dbReference type="EMBL" id="CP090894">
    <property type="protein sequence ID" value="ULT93463.1"/>
    <property type="molecule type" value="Genomic_DNA"/>
</dbReference>
<name>A0AAE9D2W8_CAEBR</name>
<dbReference type="Proteomes" id="UP000827892">
    <property type="component" value="Chromosome IV"/>
</dbReference>
<feature type="signal peptide" evidence="2">
    <location>
        <begin position="1"/>
        <end position="16"/>
    </location>
</feature>
<feature type="chain" id="PRO_5041982494" evidence="2">
    <location>
        <begin position="17"/>
        <end position="569"/>
    </location>
</feature>
<evidence type="ECO:0000313" key="4">
    <source>
        <dbReference type="Proteomes" id="UP000827892"/>
    </source>
</evidence>
<sequence length="569" mass="63398">MKSCVLLLALVGIATALQCNSCDSFQSCSSPFPVNCPPHSKCYTLTRNGEIVAKGCAHSCQAISYLDGSNCQQCHHQDFCNDFQPSIGQGAVMRQQPEIGGGVAPNNNNGYHIGHGVRPRSATQASFGVLMALPVTIMAEPPHFLADTETRRKCIMYEYLRGKSVDETLQEMGKTNRMTGPQFDVDGQEERDEVEFFFVKFKSGDFRLHLNKSRKDLLPNLLNHEEINRKDKVKFFATQLQKSSNNPVIQEMEIFASTEFPESVMIGIEIPKVSRECVHYHKCDTGIVARYIRATELMVSTAYTYQDIALIDTNVFLKDFQKGTGSINSLKIHADEPLENEFYNKLIEKFRQKEWKLDDKNLVTNLVVINKSLHLSRCVEMARIFPSKTVEIKKEKLDERDAENFAQFMRTPDLKINTLTVSISETAGPTLTGTMELYEDLIGRAINGFTVDYKYGEGKIVFTRTEEGSSSTGRPPAPKDDRSRSKRRPSLSRIPPVSRSSSQQRQSTSGQSTTGQSTTGASPSRASTSGPPRQSRSPLTRAGSFRRPSRSPSTSVQGASKPALPKPKH</sequence>
<dbReference type="InterPro" id="IPR045860">
    <property type="entry name" value="Snake_toxin-like_sf"/>
</dbReference>
<proteinExistence type="predicted"/>
<keyword evidence="2" id="KW-0732">Signal</keyword>
<dbReference type="AlphaFoldDB" id="A0AAE9D2W8"/>
<evidence type="ECO:0000256" key="2">
    <source>
        <dbReference type="SAM" id="SignalP"/>
    </source>
</evidence>
<feature type="region of interest" description="Disordered" evidence="1">
    <location>
        <begin position="465"/>
        <end position="569"/>
    </location>
</feature>
<dbReference type="SUPFAM" id="SSF57302">
    <property type="entry name" value="Snake toxin-like"/>
    <property type="match status" value="1"/>
</dbReference>
<accession>A0AAE9D2W8</accession>
<protein>
    <submittedName>
        <fullName evidence="3">Uncharacterized protein</fullName>
    </submittedName>
</protein>
<gene>
    <name evidence="3" type="ORF">L3Y34_003153</name>
</gene>
<evidence type="ECO:0000256" key="1">
    <source>
        <dbReference type="SAM" id="MobiDB-lite"/>
    </source>
</evidence>
<organism evidence="3 4">
    <name type="scientific">Caenorhabditis briggsae</name>
    <dbReference type="NCBI Taxonomy" id="6238"/>
    <lineage>
        <taxon>Eukaryota</taxon>
        <taxon>Metazoa</taxon>
        <taxon>Ecdysozoa</taxon>
        <taxon>Nematoda</taxon>
        <taxon>Chromadorea</taxon>
        <taxon>Rhabditida</taxon>
        <taxon>Rhabditina</taxon>
        <taxon>Rhabditomorpha</taxon>
        <taxon>Rhabditoidea</taxon>
        <taxon>Rhabditidae</taxon>
        <taxon>Peloderinae</taxon>
        <taxon>Caenorhabditis</taxon>
    </lineage>
</organism>